<feature type="domain" description="HTH dtxR-type" evidence="14">
    <location>
        <begin position="19"/>
        <end position="79"/>
    </location>
</feature>
<dbReference type="InterPro" id="IPR022687">
    <property type="entry name" value="HTH_DTXR"/>
</dbReference>
<evidence type="ECO:0000256" key="12">
    <source>
        <dbReference type="ARBA" id="ARBA00025185"/>
    </source>
</evidence>
<evidence type="ECO:0000313" key="16">
    <source>
        <dbReference type="Proteomes" id="UP000238196"/>
    </source>
</evidence>
<reference evidence="15 16" key="1">
    <citation type="submission" date="2018-02" db="EMBL/GenBank/DDBJ databases">
        <title>novel marine gammaproteobacteria from coastal saline agro ecosystem.</title>
        <authorList>
            <person name="Krishnan R."/>
            <person name="Ramesh Kumar N."/>
        </authorList>
    </citation>
    <scope>NUCLEOTIDE SEQUENCE [LARGE SCALE GENOMIC DNA]</scope>
    <source>
        <strain evidence="15 16">228</strain>
    </source>
</reference>
<dbReference type="PANTHER" id="PTHR33238">
    <property type="entry name" value="IRON (METAL) DEPENDENT REPRESSOR, DTXR FAMILY"/>
    <property type="match status" value="1"/>
</dbReference>
<proteinExistence type="inferred from homology"/>
<dbReference type="GO" id="GO:0046914">
    <property type="term" value="F:transition metal ion binding"/>
    <property type="evidence" value="ECO:0007669"/>
    <property type="project" value="InterPro"/>
</dbReference>
<comment type="similarity">
    <text evidence="2">Belongs to the DtxR/MntR family.</text>
</comment>
<keyword evidence="6" id="KW-0678">Repressor</keyword>
<keyword evidence="9" id="KW-0010">Activator</keyword>
<evidence type="ECO:0000256" key="3">
    <source>
        <dbReference type="ARBA" id="ARBA00011738"/>
    </source>
</evidence>
<dbReference type="OrthoDB" id="9791355at2"/>
<dbReference type="CDD" id="cd00090">
    <property type="entry name" value="HTH_ARSR"/>
    <property type="match status" value="1"/>
</dbReference>
<dbReference type="Pfam" id="PF02742">
    <property type="entry name" value="Fe_dep_repr_C"/>
    <property type="match status" value="1"/>
</dbReference>
<dbReference type="GO" id="GO:0003677">
    <property type="term" value="F:DNA binding"/>
    <property type="evidence" value="ECO:0007669"/>
    <property type="project" value="UniProtKB-KW"/>
</dbReference>
<dbReference type="InterPro" id="IPR011991">
    <property type="entry name" value="ArsR-like_HTH"/>
</dbReference>
<keyword evidence="11" id="KW-0464">Manganese</keyword>
<evidence type="ECO:0000256" key="13">
    <source>
        <dbReference type="ARBA" id="ARBA00032593"/>
    </source>
</evidence>
<keyword evidence="5" id="KW-0963">Cytoplasm</keyword>
<dbReference type="PANTHER" id="PTHR33238:SF11">
    <property type="entry name" value="TRANSCRIPTIONAL REGULATOR MNTR"/>
    <property type="match status" value="1"/>
</dbReference>
<dbReference type="Proteomes" id="UP000238196">
    <property type="component" value="Unassembled WGS sequence"/>
</dbReference>
<dbReference type="InterPro" id="IPR036390">
    <property type="entry name" value="WH_DNA-bd_sf"/>
</dbReference>
<dbReference type="InterPro" id="IPR036421">
    <property type="entry name" value="Fe_dep_repressor_sf"/>
</dbReference>
<dbReference type="SMART" id="SM00529">
    <property type="entry name" value="HTH_DTXR"/>
    <property type="match status" value="1"/>
</dbReference>
<dbReference type="GO" id="GO:0003700">
    <property type="term" value="F:DNA-binding transcription factor activity"/>
    <property type="evidence" value="ECO:0007669"/>
    <property type="project" value="InterPro"/>
</dbReference>
<evidence type="ECO:0000256" key="6">
    <source>
        <dbReference type="ARBA" id="ARBA00022491"/>
    </source>
</evidence>
<keyword evidence="8" id="KW-0238">DNA-binding</keyword>
<protein>
    <recommendedName>
        <fullName evidence="4">Transcriptional regulator MntR</fullName>
    </recommendedName>
    <alternativeName>
        <fullName evidence="13">Manganese transport regulator</fullName>
    </alternativeName>
</protein>
<comment type="caution">
    <text evidence="15">The sequence shown here is derived from an EMBL/GenBank/DDBJ whole genome shotgun (WGS) entry which is preliminary data.</text>
</comment>
<organism evidence="15 16">
    <name type="scientific">Proteobacteria bacterium 228</name>
    <dbReference type="NCBI Taxonomy" id="2083153"/>
    <lineage>
        <taxon>Bacteria</taxon>
        <taxon>Pseudomonadati</taxon>
        <taxon>Pseudomonadota</taxon>
    </lineage>
</organism>
<dbReference type="GO" id="GO:0046983">
    <property type="term" value="F:protein dimerization activity"/>
    <property type="evidence" value="ECO:0007669"/>
    <property type="project" value="InterPro"/>
</dbReference>
<evidence type="ECO:0000256" key="10">
    <source>
        <dbReference type="ARBA" id="ARBA00023163"/>
    </source>
</evidence>
<dbReference type="NCBIfam" id="NF008273">
    <property type="entry name" value="PRK11050.1"/>
    <property type="match status" value="1"/>
</dbReference>
<evidence type="ECO:0000256" key="8">
    <source>
        <dbReference type="ARBA" id="ARBA00023125"/>
    </source>
</evidence>
<evidence type="ECO:0000256" key="11">
    <source>
        <dbReference type="ARBA" id="ARBA00023211"/>
    </source>
</evidence>
<evidence type="ECO:0000256" key="4">
    <source>
        <dbReference type="ARBA" id="ARBA00022386"/>
    </source>
</evidence>
<comment type="subcellular location">
    <subcellularLocation>
        <location evidence="1">Cytoplasm</location>
    </subcellularLocation>
</comment>
<name>A0A2S5KTE0_9PROT</name>
<dbReference type="GO" id="GO:0005737">
    <property type="term" value="C:cytoplasm"/>
    <property type="evidence" value="ECO:0007669"/>
    <property type="project" value="UniProtKB-SubCell"/>
</dbReference>
<comment type="subunit">
    <text evidence="3">Homodimer.</text>
</comment>
<dbReference type="Gene3D" id="1.10.60.10">
    <property type="entry name" value="Iron dependent repressor, metal binding and dimerisation domain"/>
    <property type="match status" value="1"/>
</dbReference>
<evidence type="ECO:0000259" key="14">
    <source>
        <dbReference type="PROSITE" id="PS50944"/>
    </source>
</evidence>
<dbReference type="SUPFAM" id="SSF46785">
    <property type="entry name" value="Winged helix' DNA-binding domain"/>
    <property type="match status" value="1"/>
</dbReference>
<gene>
    <name evidence="15" type="ORF">C4K68_07545</name>
</gene>
<evidence type="ECO:0000256" key="5">
    <source>
        <dbReference type="ARBA" id="ARBA00022490"/>
    </source>
</evidence>
<dbReference type="Pfam" id="PF01325">
    <property type="entry name" value="Fe_dep_repress"/>
    <property type="match status" value="1"/>
</dbReference>
<dbReference type="InterPro" id="IPR022689">
    <property type="entry name" value="Iron_dep_repressor"/>
</dbReference>
<accession>A0A2S5KTE0</accession>
<evidence type="ECO:0000256" key="1">
    <source>
        <dbReference type="ARBA" id="ARBA00004496"/>
    </source>
</evidence>
<evidence type="ECO:0000256" key="2">
    <source>
        <dbReference type="ARBA" id="ARBA00007871"/>
    </source>
</evidence>
<evidence type="ECO:0000256" key="7">
    <source>
        <dbReference type="ARBA" id="ARBA00023015"/>
    </source>
</evidence>
<evidence type="ECO:0000256" key="9">
    <source>
        <dbReference type="ARBA" id="ARBA00023159"/>
    </source>
</evidence>
<comment type="function">
    <text evidence="12">In the presence of manganese, represses expression of mntH and mntS. Up-regulates expression of mntP.</text>
</comment>
<evidence type="ECO:0000313" key="15">
    <source>
        <dbReference type="EMBL" id="PPC77983.1"/>
    </source>
</evidence>
<dbReference type="Gene3D" id="1.10.10.10">
    <property type="entry name" value="Winged helix-like DNA-binding domain superfamily/Winged helix DNA-binding domain"/>
    <property type="match status" value="1"/>
</dbReference>
<dbReference type="AlphaFoldDB" id="A0A2S5KTE0"/>
<keyword evidence="7" id="KW-0805">Transcription regulation</keyword>
<dbReference type="EMBL" id="PRLP01000022">
    <property type="protein sequence ID" value="PPC77983.1"/>
    <property type="molecule type" value="Genomic_DNA"/>
</dbReference>
<dbReference type="PROSITE" id="PS50944">
    <property type="entry name" value="HTH_DTXR"/>
    <property type="match status" value="1"/>
</dbReference>
<dbReference type="InterPro" id="IPR001367">
    <property type="entry name" value="Fe_dep_repressor"/>
</dbReference>
<sequence length="138" mass="15512">MTEPHRYAPFERVRQDHQRELVEDYVEEIAYLHQLHGEARASDLAERLGVTAAAVSKVVTKLKRDGFVEARPYRGIFLTEEGQELAVKVAERHQVVLSMLMALGVSEEAAHADSEGIEHHCSDETVAAMRRFLDSLAS</sequence>
<dbReference type="InterPro" id="IPR050536">
    <property type="entry name" value="DtxR_MntR_Metal-Reg"/>
</dbReference>
<dbReference type="InterPro" id="IPR036388">
    <property type="entry name" value="WH-like_DNA-bd_sf"/>
</dbReference>
<keyword evidence="10" id="KW-0804">Transcription</keyword>